<protein>
    <submittedName>
        <fullName evidence="1">Uncharacterized protein</fullName>
    </submittedName>
</protein>
<name>A0ACC3ZK58_COLTU</name>
<dbReference type="Proteomes" id="UP000805649">
    <property type="component" value="Unassembled WGS sequence"/>
</dbReference>
<evidence type="ECO:0000313" key="1">
    <source>
        <dbReference type="EMBL" id="KAL0944509.1"/>
    </source>
</evidence>
<reference evidence="1 2" key="1">
    <citation type="journal article" date="2020" name="Phytopathology">
        <title>Genome Sequence Resources of Colletotrichum truncatum, C. plurivorum, C. musicola, and C. sojae: Four Species Pathogenic to Soybean (Glycine max).</title>
        <authorList>
            <person name="Rogerio F."/>
            <person name="Boufleur T.R."/>
            <person name="Ciampi-Guillardi M."/>
            <person name="Sukno S.A."/>
            <person name="Thon M.R."/>
            <person name="Massola Junior N.S."/>
            <person name="Baroncelli R."/>
        </authorList>
    </citation>
    <scope>NUCLEOTIDE SEQUENCE [LARGE SCALE GENOMIC DNA]</scope>
    <source>
        <strain evidence="1 2">CMES1059</strain>
    </source>
</reference>
<organism evidence="1 2">
    <name type="scientific">Colletotrichum truncatum</name>
    <name type="common">Anthracnose fungus</name>
    <name type="synonym">Colletotrichum capsici</name>
    <dbReference type="NCBI Taxonomy" id="5467"/>
    <lineage>
        <taxon>Eukaryota</taxon>
        <taxon>Fungi</taxon>
        <taxon>Dikarya</taxon>
        <taxon>Ascomycota</taxon>
        <taxon>Pezizomycotina</taxon>
        <taxon>Sordariomycetes</taxon>
        <taxon>Hypocreomycetidae</taxon>
        <taxon>Glomerellales</taxon>
        <taxon>Glomerellaceae</taxon>
        <taxon>Colletotrichum</taxon>
        <taxon>Colletotrichum truncatum species complex</taxon>
    </lineage>
</organism>
<evidence type="ECO:0000313" key="2">
    <source>
        <dbReference type="Proteomes" id="UP000805649"/>
    </source>
</evidence>
<accession>A0ACC3ZK58</accession>
<dbReference type="EMBL" id="VUJX02000001">
    <property type="protein sequence ID" value="KAL0944509.1"/>
    <property type="molecule type" value="Genomic_DNA"/>
</dbReference>
<keyword evidence="2" id="KW-1185">Reference proteome</keyword>
<comment type="caution">
    <text evidence="1">The sequence shown here is derived from an EMBL/GenBank/DDBJ whole genome shotgun (WGS) entry which is preliminary data.</text>
</comment>
<proteinExistence type="predicted"/>
<gene>
    <name evidence="1" type="ORF">CTRU02_202396</name>
</gene>
<sequence length="571" mass="64783">MSGTKPQTAHLRKTNNVWELVVDGKPFTVLGAELQNSSMSSAYYMDEVWQNVKNMGINTVLGNICWEDIEPEEDRFDFNEMDKMIASAESYGLRMIILWFGSFKNGMSCYVPSWVKRNAKRFPRQQCRTQDGLRRPQNVLSLLHEENVRADCKAFRALMQHLKEMDEHKTVIMVQVENEVGLLGDSRDGSRTADKLFNSSVPQELVEFLATAWDTLLPELKKNIPHFYEMCQKSEGPPSGHWEELFGRSYHTDELFQAYHYAHYVEKVAAAGREVYETIPLFTNAWLPKPGTGAGLGNFASGGNHPGQYPSGGPVNTVLDVWYRFTPTLDFISPDIYSSDYEKTCRDYTYHGRPLFIPEQRRDAHGARRVWEALGSFQALGACPFGIDTLAAEDFDYTKHFRLLQRVSTHIQKARVQPDTIFGFYIDEPDSSVLDAAGVSIIKRFREFELHISPAFVLGKYQSGYGMIIELDVGRYLLIGEGYKVEFKSTSPTSVFTGMAKTHELSVPDPKDGVFRKERTLNGDETRSGAWINMPNEKPDYGEGYIPVTIPARTKIAQTEIYSLGPEDIVN</sequence>